<keyword evidence="2" id="KW-0175">Coiled coil</keyword>
<organism evidence="4 5">
    <name type="scientific">Polyplax serrata</name>
    <name type="common">Common mouse louse</name>
    <dbReference type="NCBI Taxonomy" id="468196"/>
    <lineage>
        <taxon>Eukaryota</taxon>
        <taxon>Metazoa</taxon>
        <taxon>Ecdysozoa</taxon>
        <taxon>Arthropoda</taxon>
        <taxon>Hexapoda</taxon>
        <taxon>Insecta</taxon>
        <taxon>Pterygota</taxon>
        <taxon>Neoptera</taxon>
        <taxon>Paraneoptera</taxon>
        <taxon>Psocodea</taxon>
        <taxon>Troctomorpha</taxon>
        <taxon>Phthiraptera</taxon>
        <taxon>Anoplura</taxon>
        <taxon>Polyplacidae</taxon>
        <taxon>Polyplax</taxon>
    </lineage>
</organism>
<reference evidence="4 5" key="1">
    <citation type="submission" date="2023-10" db="EMBL/GenBank/DDBJ databases">
        <title>Genomes of two closely related lineages of the louse Polyplax serrata with different host specificities.</title>
        <authorList>
            <person name="Martinu J."/>
            <person name="Tarabai H."/>
            <person name="Stefka J."/>
            <person name="Hypsa V."/>
        </authorList>
    </citation>
    <scope>NUCLEOTIDE SEQUENCE [LARGE SCALE GENOMIC DNA]</scope>
    <source>
        <strain evidence="4">HR10_N</strain>
    </source>
</reference>
<evidence type="ECO:0000256" key="2">
    <source>
        <dbReference type="SAM" id="Coils"/>
    </source>
</evidence>
<dbReference type="SUPFAM" id="SSF46565">
    <property type="entry name" value="Chaperone J-domain"/>
    <property type="match status" value="1"/>
</dbReference>
<dbReference type="InterPro" id="IPR001623">
    <property type="entry name" value="DnaJ_domain"/>
</dbReference>
<dbReference type="PRINTS" id="PR00625">
    <property type="entry name" value="JDOMAIN"/>
</dbReference>
<dbReference type="InterPro" id="IPR024586">
    <property type="entry name" value="DnaJ-like_C11_C"/>
</dbReference>
<dbReference type="Pfam" id="PF11875">
    <property type="entry name" value="DnaJ-like_C11_C"/>
    <property type="match status" value="1"/>
</dbReference>
<dbReference type="SMART" id="SM00271">
    <property type="entry name" value="DnaJ"/>
    <property type="match status" value="1"/>
</dbReference>
<dbReference type="GO" id="GO:0042407">
    <property type="term" value="P:cristae formation"/>
    <property type="evidence" value="ECO:0007669"/>
    <property type="project" value="TreeGrafter"/>
</dbReference>
<evidence type="ECO:0000259" key="3">
    <source>
        <dbReference type="PROSITE" id="PS50076"/>
    </source>
</evidence>
<dbReference type="Proteomes" id="UP001372834">
    <property type="component" value="Unassembled WGS sequence"/>
</dbReference>
<dbReference type="FunFam" id="1.10.287.110:FF:000079">
    <property type="entry name" value="DnaJ subfamily C member"/>
    <property type="match status" value="1"/>
</dbReference>
<dbReference type="PANTHER" id="PTHR44157:SF1">
    <property type="entry name" value="DNAJ HOMOLOG SUBFAMILY C MEMBER 11"/>
    <property type="match status" value="1"/>
</dbReference>
<dbReference type="CDD" id="cd06257">
    <property type="entry name" value="DnaJ"/>
    <property type="match status" value="1"/>
</dbReference>
<dbReference type="Pfam" id="PF22774">
    <property type="entry name" value="DNAJC11_beta-barrel"/>
    <property type="match status" value="1"/>
</dbReference>
<dbReference type="PANTHER" id="PTHR44157">
    <property type="entry name" value="DNAJ HOMOLOG SUBFAMILY C MEMBER 11"/>
    <property type="match status" value="1"/>
</dbReference>
<evidence type="ECO:0000313" key="5">
    <source>
        <dbReference type="Proteomes" id="UP001372834"/>
    </source>
</evidence>
<evidence type="ECO:0000256" key="1">
    <source>
        <dbReference type="ARBA" id="ARBA00023186"/>
    </source>
</evidence>
<sequence>MDDDIEDGDTIEEDYYAFLNISRTATNEEISNAYRKLSRVYHPDKHVEPEKKKHAENLFNKTKRAYEVLIDPHQRAIYDSLGIRGLETEGWEIIQRTRTPQEIREEYERLAREREQRRLEQRTNPKGNVTVNINATELFSTYEDEYEEFEDVSQGFPNIEVSGMSFAHSIEAPITTKDTVTLSGNLATHNGTGSGAVNVALRKIVSDKSWVECGIGAGDGATFSIKGFRTLTKRLFGTAIMLFQYSPSGIRPGLVTSLSYQLDKHMVGDLTWRAGIQSSMSTSIHRNTEKSITSLTFLFGVPHSYVSLSYSRKFYEHEKSLKLKIAVKAGTFGALLEYGAEKQVSKQSAVAASVVVGVPTGVTLKLKLNRANQTYSFPILLCEEVLPSPIFYATITPLFTWVLLKKLVIDPVKKEQHLRNKEKQKQANRTRMAEMQREAKAAKELMKETFSRIRSEEEAKRGLLIIHATYGRSTAQSTYSEARQQELDSSLDSEVIDVTVQLQVLVKDSKLFIHESSKSQLPGFYDPCVGEEKSLFVQYLFHGVLHEVSVNDHEPLKLPKKSDRVSET</sequence>
<dbReference type="InterPro" id="IPR055225">
    <property type="entry name" value="DNAJC11-like_beta-barrel"/>
</dbReference>
<evidence type="ECO:0000313" key="4">
    <source>
        <dbReference type="EMBL" id="KAK6631081.1"/>
    </source>
</evidence>
<gene>
    <name evidence="4" type="ORF">RUM43_014177</name>
</gene>
<dbReference type="AlphaFoldDB" id="A0AAN8S3K6"/>
<dbReference type="InterPro" id="IPR052243">
    <property type="entry name" value="Mito_inner_membrane_organizer"/>
</dbReference>
<dbReference type="InterPro" id="IPR036869">
    <property type="entry name" value="J_dom_sf"/>
</dbReference>
<feature type="domain" description="J" evidence="3">
    <location>
        <begin position="14"/>
        <end position="82"/>
    </location>
</feature>
<feature type="coiled-coil region" evidence="2">
    <location>
        <begin position="418"/>
        <end position="452"/>
    </location>
</feature>
<comment type="caution">
    <text evidence="4">The sequence shown here is derived from an EMBL/GenBank/DDBJ whole genome shotgun (WGS) entry which is preliminary data.</text>
</comment>
<name>A0AAN8S3K6_POLSC</name>
<dbReference type="EMBL" id="JAWJWE010000009">
    <property type="protein sequence ID" value="KAK6631081.1"/>
    <property type="molecule type" value="Genomic_DNA"/>
</dbReference>
<protein>
    <recommendedName>
        <fullName evidence="3">J domain-containing protein</fullName>
    </recommendedName>
</protein>
<keyword evidence="1" id="KW-0143">Chaperone</keyword>
<dbReference type="Gene3D" id="1.10.287.110">
    <property type="entry name" value="DnaJ domain"/>
    <property type="match status" value="1"/>
</dbReference>
<dbReference type="Pfam" id="PF00226">
    <property type="entry name" value="DnaJ"/>
    <property type="match status" value="1"/>
</dbReference>
<dbReference type="GO" id="GO:0005739">
    <property type="term" value="C:mitochondrion"/>
    <property type="evidence" value="ECO:0007669"/>
    <property type="project" value="GOC"/>
</dbReference>
<dbReference type="PROSITE" id="PS50076">
    <property type="entry name" value="DNAJ_2"/>
    <property type="match status" value="1"/>
</dbReference>
<proteinExistence type="predicted"/>
<accession>A0AAN8S3K6</accession>